<name>A0A9X3X112_9BACT</name>
<evidence type="ECO:0000256" key="1">
    <source>
        <dbReference type="SAM" id="Coils"/>
    </source>
</evidence>
<feature type="domain" description="FHA" evidence="2">
    <location>
        <begin position="26"/>
        <end position="75"/>
    </location>
</feature>
<dbReference type="Gene3D" id="2.60.200.20">
    <property type="match status" value="1"/>
</dbReference>
<evidence type="ECO:0000259" key="2">
    <source>
        <dbReference type="PROSITE" id="PS50006"/>
    </source>
</evidence>
<dbReference type="InterPro" id="IPR025391">
    <property type="entry name" value="DUF4123"/>
</dbReference>
<comment type="caution">
    <text evidence="3">The sequence shown here is derived from an EMBL/GenBank/DDBJ whole genome shotgun (WGS) entry which is preliminary data.</text>
</comment>
<sequence length="305" mass="35169">MQRAILELRWGPEGGTKKVLAPGERLRVGRKPKAQWVVPDKHMSGVHFEVAYDGRRFEVRDLASASGTLVGGQKITAAEELANGGWIRAGETDFMVYFEAATPPEEDELDRMLEAESDDLDPMAAQWLEEHRERILRDKRKLEARRVEALDRLRKVDGPLYVVLDAARTDRILTVVRESVDRYKSLYEGIDGEALEDVAPYLVELDPSSSLLPRIIEEGWGNRWGIFIDYPRSFKELRRHLRRFLMVADAETRKKFYFRFYDPVVLREFLPTCTTKQKAELFGEIRAFLVEDPFAYVARFAAEVS</sequence>
<evidence type="ECO:0000313" key="4">
    <source>
        <dbReference type="Proteomes" id="UP001151081"/>
    </source>
</evidence>
<dbReference type="SUPFAM" id="SSF49879">
    <property type="entry name" value="SMAD/FHA domain"/>
    <property type="match status" value="1"/>
</dbReference>
<dbReference type="EMBL" id="JAGTJJ010000001">
    <property type="protein sequence ID" value="MDC3979481.1"/>
    <property type="molecule type" value="Genomic_DNA"/>
</dbReference>
<organism evidence="3 4">
    <name type="scientific">Polyangium jinanense</name>
    <dbReference type="NCBI Taxonomy" id="2829994"/>
    <lineage>
        <taxon>Bacteria</taxon>
        <taxon>Pseudomonadati</taxon>
        <taxon>Myxococcota</taxon>
        <taxon>Polyangia</taxon>
        <taxon>Polyangiales</taxon>
        <taxon>Polyangiaceae</taxon>
        <taxon>Polyangium</taxon>
    </lineage>
</organism>
<reference evidence="3 4" key="1">
    <citation type="submission" date="2021-04" db="EMBL/GenBank/DDBJ databases">
        <title>Genome analysis of Polyangium sp.</title>
        <authorList>
            <person name="Li Y."/>
            <person name="Wang J."/>
        </authorList>
    </citation>
    <scope>NUCLEOTIDE SEQUENCE [LARGE SCALE GENOMIC DNA]</scope>
    <source>
        <strain evidence="3 4">SDU14</strain>
    </source>
</reference>
<keyword evidence="4" id="KW-1185">Reference proteome</keyword>
<accession>A0A9X3X112</accession>
<protein>
    <submittedName>
        <fullName evidence="3">DUF4123 domain-containing protein</fullName>
    </submittedName>
</protein>
<gene>
    <name evidence="3" type="ORF">KEG57_03150</name>
</gene>
<dbReference type="Pfam" id="PF00498">
    <property type="entry name" value="FHA"/>
    <property type="match status" value="1"/>
</dbReference>
<dbReference type="AlphaFoldDB" id="A0A9X3X112"/>
<dbReference type="InterPro" id="IPR008984">
    <property type="entry name" value="SMAD_FHA_dom_sf"/>
</dbReference>
<proteinExistence type="predicted"/>
<dbReference type="PROSITE" id="PS50006">
    <property type="entry name" value="FHA_DOMAIN"/>
    <property type="match status" value="1"/>
</dbReference>
<keyword evidence="1" id="KW-0175">Coiled coil</keyword>
<feature type="coiled-coil region" evidence="1">
    <location>
        <begin position="125"/>
        <end position="152"/>
    </location>
</feature>
<dbReference type="CDD" id="cd00060">
    <property type="entry name" value="FHA"/>
    <property type="match status" value="1"/>
</dbReference>
<dbReference type="RefSeq" id="WP_272418104.1">
    <property type="nucleotide sequence ID" value="NZ_JAGTJJ010000001.1"/>
</dbReference>
<dbReference type="Pfam" id="PF13503">
    <property type="entry name" value="DUF4123"/>
    <property type="match status" value="1"/>
</dbReference>
<dbReference type="Proteomes" id="UP001151081">
    <property type="component" value="Unassembled WGS sequence"/>
</dbReference>
<evidence type="ECO:0000313" key="3">
    <source>
        <dbReference type="EMBL" id="MDC3979481.1"/>
    </source>
</evidence>
<dbReference type="InterPro" id="IPR000253">
    <property type="entry name" value="FHA_dom"/>
</dbReference>